<organism evidence="3 4">
    <name type="scientific">Ascaris lumbricoides</name>
    <name type="common">Giant roundworm</name>
    <dbReference type="NCBI Taxonomy" id="6252"/>
    <lineage>
        <taxon>Eukaryota</taxon>
        <taxon>Metazoa</taxon>
        <taxon>Ecdysozoa</taxon>
        <taxon>Nematoda</taxon>
        <taxon>Chromadorea</taxon>
        <taxon>Rhabditida</taxon>
        <taxon>Spirurina</taxon>
        <taxon>Ascaridomorpha</taxon>
        <taxon>Ascaridoidea</taxon>
        <taxon>Ascarididae</taxon>
        <taxon>Ascaris</taxon>
    </lineage>
</organism>
<dbReference type="Proteomes" id="UP000036681">
    <property type="component" value="Unplaced"/>
</dbReference>
<keyword evidence="2" id="KW-1133">Transmembrane helix</keyword>
<evidence type="ECO:0000313" key="4">
    <source>
        <dbReference type="WBParaSite" id="ALUE_0000449001-mRNA-1"/>
    </source>
</evidence>
<feature type="region of interest" description="Disordered" evidence="1">
    <location>
        <begin position="1"/>
        <end position="31"/>
    </location>
</feature>
<keyword evidence="2" id="KW-0472">Membrane</keyword>
<protein>
    <submittedName>
        <fullName evidence="4">SEA domain-containing protein</fullName>
    </submittedName>
</protein>
<keyword evidence="2" id="KW-0812">Transmembrane</keyword>
<sequence>MTVSRSSSGRPGDGTPERRQSPRHFSLHVDRDGMNSTTMTSTYKRFSSTWSTSWSMQRSETLERSWLRRPFRSTSYQRKQQSLLETISRSKKYLAYRLVAYPKYVPQCFVAHYGKATFVPAGTKLCGIWTTANTAAMFPVVQLVTNRLASINEADRYISSAMNCFSGGSANQNSNEVAAGDTQFSGNVCATDHRTVVSSIKEFISYYNISFHRSILFRRSDMKDDEEKRSNRFPQKATTYEKYFVKNASNKTIVSQRNPMEGKLKDCEGSNEITRWLEYMRPQIVSENWQTNNCVLHNTVDEDAGAVIEEHHVGCGCCGDHDSSGIHCESVHASFLMKEIVDIINHLISGINGTSDLLQAAQGGHSKEEPLREKWLQEDVIKDSEKGQGRIPREKQLKKLPAMGQCVMALADVPAYMPQLLAFIIALIIFVGISIAYAIREFHRTKTFYGREDVDDMPEEEKMAHMGDLMGNNTEEMHIVQSAEALGERESGSAATPTAAGVKVMMRKRKPPSKATSGELTESPAVTPGRMNIHFALDVDKTARGFEFIDLLEGSLKETDEFREIKRKLSEDAEDRLCEYLVCKLRNILEESTTDKWIVHAVIQDRVWKVNGQENLLECGDIRAEQMLRLSASGPTTLIIMMAYKIEVEVHKSRRSALTQSLRYSQKARNRRRTAESVTQIDTKGPLCNDDDGMVLPCGVAIYERIQGLMPYVNWPSDEALSSSAQRKRNFGLGIDTKRTPGKPLLSPANEPIPLVDVTPPNTLQGVVIPVGSQRAVPPIPPVVAATKTAVSNMSRKIGPSTPRNATPSTAIRTAMTQAFSATKVSSAILEQFSCGRYTMDINSWIIVDEPELNESRGGMFETNALIPVDAPTESVFSFVFQTNLSVTPPVTQISSPTTNQLTNVVAQATSTPKTVLLGTLSTTQGSSDFPPTCDTQLSEMFL</sequence>
<evidence type="ECO:0000256" key="1">
    <source>
        <dbReference type="SAM" id="MobiDB-lite"/>
    </source>
</evidence>
<feature type="region of interest" description="Disordered" evidence="1">
    <location>
        <begin position="662"/>
        <end position="686"/>
    </location>
</feature>
<dbReference type="WBParaSite" id="ALUE_0000449001-mRNA-1">
    <property type="protein sequence ID" value="ALUE_0000449001-mRNA-1"/>
    <property type="gene ID" value="ALUE_0000449001"/>
</dbReference>
<dbReference type="AlphaFoldDB" id="A0A9J2P3S1"/>
<evidence type="ECO:0000256" key="2">
    <source>
        <dbReference type="SAM" id="Phobius"/>
    </source>
</evidence>
<proteinExistence type="predicted"/>
<reference evidence="4" key="1">
    <citation type="submission" date="2023-03" db="UniProtKB">
        <authorList>
            <consortium name="WormBaseParasite"/>
        </authorList>
    </citation>
    <scope>IDENTIFICATION</scope>
</reference>
<keyword evidence="3" id="KW-1185">Reference proteome</keyword>
<name>A0A9J2P3S1_ASCLU</name>
<accession>A0A9J2P3S1</accession>
<feature type="transmembrane region" description="Helical" evidence="2">
    <location>
        <begin position="420"/>
        <end position="439"/>
    </location>
</feature>
<evidence type="ECO:0000313" key="3">
    <source>
        <dbReference type="Proteomes" id="UP000036681"/>
    </source>
</evidence>
<feature type="region of interest" description="Disordered" evidence="1">
    <location>
        <begin position="485"/>
        <end position="525"/>
    </location>
</feature>